<evidence type="ECO:0000313" key="8">
    <source>
        <dbReference type="EMBL" id="KAL1601647.1"/>
    </source>
</evidence>
<dbReference type="Pfam" id="PF00083">
    <property type="entry name" value="Sugar_tr"/>
    <property type="match status" value="1"/>
</dbReference>
<evidence type="ECO:0000256" key="5">
    <source>
        <dbReference type="ARBA" id="ARBA00023136"/>
    </source>
</evidence>
<feature type="transmembrane region" description="Helical" evidence="6">
    <location>
        <begin position="329"/>
        <end position="347"/>
    </location>
</feature>
<comment type="caution">
    <text evidence="8">The sequence shown here is derived from an EMBL/GenBank/DDBJ whole genome shotgun (WGS) entry which is preliminary data.</text>
</comment>
<feature type="transmembrane region" description="Helical" evidence="6">
    <location>
        <begin position="162"/>
        <end position="186"/>
    </location>
</feature>
<dbReference type="PROSITE" id="PS50850">
    <property type="entry name" value="MFS"/>
    <property type="match status" value="1"/>
</dbReference>
<evidence type="ECO:0000313" key="9">
    <source>
        <dbReference type="Proteomes" id="UP001521785"/>
    </source>
</evidence>
<evidence type="ECO:0000259" key="7">
    <source>
        <dbReference type="PROSITE" id="PS50850"/>
    </source>
</evidence>
<keyword evidence="5 6" id="KW-0472">Membrane</keyword>
<dbReference type="PANTHER" id="PTHR48022">
    <property type="entry name" value="PLASTIDIC GLUCOSE TRANSPORTER 4"/>
    <property type="match status" value="1"/>
</dbReference>
<evidence type="ECO:0000256" key="1">
    <source>
        <dbReference type="ARBA" id="ARBA00004141"/>
    </source>
</evidence>
<protein>
    <recommendedName>
        <fullName evidence="7">Major facilitator superfamily (MFS) profile domain-containing protein</fullName>
    </recommendedName>
</protein>
<dbReference type="PANTHER" id="PTHR48022:SF10">
    <property type="entry name" value="MAJOR FACILITATOR SUPERFAMILY (MFS) PROFILE DOMAIN-CONTAINING PROTEIN"/>
    <property type="match status" value="1"/>
</dbReference>
<dbReference type="Gene3D" id="1.20.1250.20">
    <property type="entry name" value="MFS general substrate transporter like domains"/>
    <property type="match status" value="1"/>
</dbReference>
<evidence type="ECO:0000256" key="4">
    <source>
        <dbReference type="ARBA" id="ARBA00022989"/>
    </source>
</evidence>
<organism evidence="8 9">
    <name type="scientific">Paraconiothyrium brasiliense</name>
    <dbReference type="NCBI Taxonomy" id="300254"/>
    <lineage>
        <taxon>Eukaryota</taxon>
        <taxon>Fungi</taxon>
        <taxon>Dikarya</taxon>
        <taxon>Ascomycota</taxon>
        <taxon>Pezizomycotina</taxon>
        <taxon>Dothideomycetes</taxon>
        <taxon>Pleosporomycetidae</taxon>
        <taxon>Pleosporales</taxon>
        <taxon>Massarineae</taxon>
        <taxon>Didymosphaeriaceae</taxon>
        <taxon>Paraconiothyrium</taxon>
    </lineage>
</organism>
<feature type="transmembrane region" description="Helical" evidence="6">
    <location>
        <begin position="198"/>
        <end position="219"/>
    </location>
</feature>
<keyword evidence="3 6" id="KW-0812">Transmembrane</keyword>
<evidence type="ECO:0000256" key="3">
    <source>
        <dbReference type="ARBA" id="ARBA00022692"/>
    </source>
</evidence>
<evidence type="ECO:0000256" key="6">
    <source>
        <dbReference type="SAM" id="Phobius"/>
    </source>
</evidence>
<proteinExistence type="inferred from homology"/>
<dbReference type="InterPro" id="IPR005828">
    <property type="entry name" value="MFS_sugar_transport-like"/>
</dbReference>
<feature type="transmembrane region" description="Helical" evidence="6">
    <location>
        <begin position="226"/>
        <end position="246"/>
    </location>
</feature>
<dbReference type="EMBL" id="JAKJXO020000008">
    <property type="protein sequence ID" value="KAL1601647.1"/>
    <property type="molecule type" value="Genomic_DNA"/>
</dbReference>
<evidence type="ECO:0000256" key="2">
    <source>
        <dbReference type="ARBA" id="ARBA00010992"/>
    </source>
</evidence>
<feature type="transmembrane region" description="Helical" evidence="6">
    <location>
        <begin position="74"/>
        <end position="96"/>
    </location>
</feature>
<feature type="transmembrane region" description="Helical" evidence="6">
    <location>
        <begin position="294"/>
        <end position="317"/>
    </location>
</feature>
<accession>A0ABR3RCK7</accession>
<sequence length="414" mass="45955">MMTTTHIGALYVGRFVIGLANGYFMTFSQLYVQESSTAKFRGLFLTGFQFFTSFGTLIGTIVDWATAKRPDKSSYLIPLGLIYVVPFFLSVGMLFIPESPRWLILQGRYEEGKKSLDWLRPDGFDTAAEAAEIRAAIDKEKEMSSGVGWVDMVKNPVDRRRTLLAIAAVSLQAASGAMFIIAYKAYFLTMAKVSNPFAMSNVLSCIGILAIIANSLIIVKFGNRRVLLMTGLLVCGILQIIIAIIYDKKPGTKSTGTVIVALSCLYMFSYNGLIATYAWLAGGEIPTQRLRSHTFGMAAAVGFAGAWLTTFTAPYFINPAALNWGPRYGYIWFPSCVLAAAWVFFFLPEVKNRTLEEIDEMFEARLPARKFKTYKCVGVLNTLDADARKSVEKEHRVQVLMSEKVQTETSVAKE</sequence>
<dbReference type="InterPro" id="IPR050360">
    <property type="entry name" value="MFS_Sugar_Transporters"/>
</dbReference>
<keyword evidence="9" id="KW-1185">Reference proteome</keyword>
<dbReference type="SUPFAM" id="SSF103473">
    <property type="entry name" value="MFS general substrate transporter"/>
    <property type="match status" value="1"/>
</dbReference>
<dbReference type="InterPro" id="IPR020846">
    <property type="entry name" value="MFS_dom"/>
</dbReference>
<feature type="transmembrane region" description="Helical" evidence="6">
    <location>
        <begin position="258"/>
        <end position="282"/>
    </location>
</feature>
<name>A0ABR3RCK7_9PLEO</name>
<dbReference type="PROSITE" id="PS00217">
    <property type="entry name" value="SUGAR_TRANSPORT_2"/>
    <property type="match status" value="1"/>
</dbReference>
<feature type="transmembrane region" description="Helical" evidence="6">
    <location>
        <begin position="43"/>
        <end position="62"/>
    </location>
</feature>
<gene>
    <name evidence="8" type="ORF">SLS60_006562</name>
</gene>
<reference evidence="8 9" key="1">
    <citation type="submission" date="2024-02" db="EMBL/GenBank/DDBJ databases">
        <title>De novo assembly and annotation of 12 fungi associated with fruit tree decline syndrome in Ontario, Canada.</title>
        <authorList>
            <person name="Sulman M."/>
            <person name="Ellouze W."/>
            <person name="Ilyukhin E."/>
        </authorList>
    </citation>
    <scope>NUCLEOTIDE SEQUENCE [LARGE SCALE GENOMIC DNA]</scope>
    <source>
        <strain evidence="8 9">M42-189</strain>
    </source>
</reference>
<keyword evidence="4 6" id="KW-1133">Transmembrane helix</keyword>
<feature type="transmembrane region" description="Helical" evidence="6">
    <location>
        <begin position="12"/>
        <end position="31"/>
    </location>
</feature>
<dbReference type="InterPro" id="IPR036259">
    <property type="entry name" value="MFS_trans_sf"/>
</dbReference>
<dbReference type="Proteomes" id="UP001521785">
    <property type="component" value="Unassembled WGS sequence"/>
</dbReference>
<comment type="subcellular location">
    <subcellularLocation>
        <location evidence="1">Membrane</location>
        <topology evidence="1">Multi-pass membrane protein</topology>
    </subcellularLocation>
</comment>
<feature type="domain" description="Major facilitator superfamily (MFS) profile" evidence="7">
    <location>
        <begin position="1"/>
        <end position="351"/>
    </location>
</feature>
<comment type="similarity">
    <text evidence="2">Belongs to the major facilitator superfamily. Sugar transporter (TC 2.A.1.1) family.</text>
</comment>
<dbReference type="InterPro" id="IPR005829">
    <property type="entry name" value="Sugar_transporter_CS"/>
</dbReference>